<keyword evidence="4" id="KW-1185">Reference proteome</keyword>
<dbReference type="Pfam" id="PF13508">
    <property type="entry name" value="Acetyltransf_7"/>
    <property type="match status" value="1"/>
</dbReference>
<dbReference type="PROSITE" id="PS51186">
    <property type="entry name" value="GNAT"/>
    <property type="match status" value="1"/>
</dbReference>
<feature type="domain" description="N-acetyltransferase" evidence="2">
    <location>
        <begin position="1"/>
        <end position="154"/>
    </location>
</feature>
<evidence type="ECO:0000259" key="2">
    <source>
        <dbReference type="PROSITE" id="PS51186"/>
    </source>
</evidence>
<gene>
    <name evidence="3" type="ORF">SAMN05660909_04557</name>
</gene>
<organism evidence="3 4">
    <name type="scientific">Chitinophaga terrae</name>
    <name type="common">ex Kim and Jung 2007</name>
    <dbReference type="NCBI Taxonomy" id="408074"/>
    <lineage>
        <taxon>Bacteria</taxon>
        <taxon>Pseudomonadati</taxon>
        <taxon>Bacteroidota</taxon>
        <taxon>Chitinophagia</taxon>
        <taxon>Chitinophagales</taxon>
        <taxon>Chitinophagaceae</taxon>
        <taxon>Chitinophaga</taxon>
    </lineage>
</organism>
<dbReference type="RefSeq" id="WP_089764511.1">
    <property type="nucleotide sequence ID" value="NZ_BKAT01000047.1"/>
</dbReference>
<accession>A0A1H4FQ71</accession>
<evidence type="ECO:0000256" key="1">
    <source>
        <dbReference type="ARBA" id="ARBA00022679"/>
    </source>
</evidence>
<dbReference type="Proteomes" id="UP000199656">
    <property type="component" value="Unassembled WGS sequence"/>
</dbReference>
<dbReference type="OrthoDB" id="9813917at2"/>
<dbReference type="InterPro" id="IPR000182">
    <property type="entry name" value="GNAT_dom"/>
</dbReference>
<dbReference type="EMBL" id="FNRL01000027">
    <property type="protein sequence ID" value="SEA98970.1"/>
    <property type="molecule type" value="Genomic_DNA"/>
</dbReference>
<proteinExistence type="predicted"/>
<sequence length="154" mass="17555">MSRHFRFRELGANEAIPYDLLLAADPSRELVEEYLGASAVYVAEYERQVVGVVVLSEISDTQAEIKNISVEESMQGQGIGKFLLSETCRVAKEKQYKSICIGTANSSIMQLYLYQKKGFEISSIRQHFFTDNYPEPIYENGIQAKHMIMLEMEL</sequence>
<dbReference type="InterPro" id="IPR050769">
    <property type="entry name" value="NAT_camello-type"/>
</dbReference>
<name>A0A1H4FQ71_9BACT</name>
<reference evidence="4" key="1">
    <citation type="submission" date="2016-10" db="EMBL/GenBank/DDBJ databases">
        <authorList>
            <person name="Varghese N."/>
            <person name="Submissions S."/>
        </authorList>
    </citation>
    <scope>NUCLEOTIDE SEQUENCE [LARGE SCALE GENOMIC DNA]</scope>
    <source>
        <strain evidence="4">DSM 23920</strain>
    </source>
</reference>
<dbReference type="InterPro" id="IPR016181">
    <property type="entry name" value="Acyl_CoA_acyltransferase"/>
</dbReference>
<dbReference type="GO" id="GO:0008080">
    <property type="term" value="F:N-acetyltransferase activity"/>
    <property type="evidence" value="ECO:0007669"/>
    <property type="project" value="InterPro"/>
</dbReference>
<evidence type="ECO:0000313" key="3">
    <source>
        <dbReference type="EMBL" id="SEA98970.1"/>
    </source>
</evidence>
<dbReference type="Gene3D" id="3.40.630.30">
    <property type="match status" value="1"/>
</dbReference>
<dbReference type="AlphaFoldDB" id="A0A1H4FQ71"/>
<dbReference type="PANTHER" id="PTHR13947:SF37">
    <property type="entry name" value="LD18367P"/>
    <property type="match status" value="1"/>
</dbReference>
<dbReference type="SUPFAM" id="SSF55729">
    <property type="entry name" value="Acyl-CoA N-acyltransferases (Nat)"/>
    <property type="match status" value="1"/>
</dbReference>
<evidence type="ECO:0000313" key="4">
    <source>
        <dbReference type="Proteomes" id="UP000199656"/>
    </source>
</evidence>
<dbReference type="PANTHER" id="PTHR13947">
    <property type="entry name" value="GNAT FAMILY N-ACETYLTRANSFERASE"/>
    <property type="match status" value="1"/>
</dbReference>
<protein>
    <submittedName>
        <fullName evidence="3">Aminoglycoside 6'-N-acetyltransferase I</fullName>
    </submittedName>
</protein>
<dbReference type="CDD" id="cd04301">
    <property type="entry name" value="NAT_SF"/>
    <property type="match status" value="1"/>
</dbReference>
<keyword evidence="1 3" id="KW-0808">Transferase</keyword>